<dbReference type="InterPro" id="IPR016160">
    <property type="entry name" value="Ald_DH_CS_CYS"/>
</dbReference>
<evidence type="ECO:0000259" key="8">
    <source>
        <dbReference type="Pfam" id="PF01619"/>
    </source>
</evidence>
<keyword evidence="5" id="KW-0805">Transcription regulation</keyword>
<keyword evidence="5" id="KW-0285">Flavoprotein</keyword>
<proteinExistence type="inferred from homology"/>
<feature type="domain" description="Proline dehydrogenase" evidence="8">
    <location>
        <begin position="186"/>
        <end position="478"/>
    </location>
</feature>
<dbReference type="PROSITE" id="PS00070">
    <property type="entry name" value="ALDEHYDE_DEHYDR_CYS"/>
    <property type="match status" value="1"/>
</dbReference>
<dbReference type="RefSeq" id="WP_191252175.1">
    <property type="nucleotide sequence ID" value="NZ_BNCI01000002.1"/>
</dbReference>
<dbReference type="PANTHER" id="PTHR42862:SF1">
    <property type="entry name" value="DELTA-1-PYRROLINE-5-CARBOXYLATE DEHYDROGENASE 2, ISOFORM A-RELATED"/>
    <property type="match status" value="1"/>
</dbReference>
<gene>
    <name evidence="10" type="primary">putA</name>
    <name evidence="10" type="ORF">GCM10017044_18150</name>
</gene>
<comment type="cofactor">
    <cofactor evidence="5">
        <name>FAD</name>
        <dbReference type="ChEBI" id="CHEBI:57692"/>
    </cofactor>
</comment>
<dbReference type="InterPro" id="IPR016163">
    <property type="entry name" value="Ald_DH_C"/>
</dbReference>
<keyword evidence="2 5" id="KW-0560">Oxidoreductase</keyword>
<dbReference type="InterPro" id="IPR050485">
    <property type="entry name" value="Proline_metab_enzyme"/>
</dbReference>
<dbReference type="InterPro" id="IPR024089">
    <property type="entry name" value="PRODH_PutA_dom_I/II"/>
</dbReference>
<dbReference type="Gene3D" id="3.40.309.10">
    <property type="entry name" value="Aldehyde Dehydrogenase, Chain A, domain 2"/>
    <property type="match status" value="1"/>
</dbReference>
<evidence type="ECO:0000259" key="7">
    <source>
        <dbReference type="Pfam" id="PF00171"/>
    </source>
</evidence>
<evidence type="ECO:0000256" key="6">
    <source>
        <dbReference type="PIRSR" id="PIRSR000197-1"/>
    </source>
</evidence>
<dbReference type="EC" id="1.5.5.2" evidence="5"/>
<dbReference type="Gene3D" id="1.20.5.460">
    <property type="entry name" value="Single helix bin"/>
    <property type="match status" value="1"/>
</dbReference>
<dbReference type="InterPro" id="IPR002872">
    <property type="entry name" value="Proline_DH_dom"/>
</dbReference>
<comment type="catalytic activity">
    <reaction evidence="4 5">
        <text>L-glutamate 5-semialdehyde + NAD(+) + H2O = L-glutamate + NADH + 2 H(+)</text>
        <dbReference type="Rhea" id="RHEA:30235"/>
        <dbReference type="ChEBI" id="CHEBI:15377"/>
        <dbReference type="ChEBI" id="CHEBI:15378"/>
        <dbReference type="ChEBI" id="CHEBI:29985"/>
        <dbReference type="ChEBI" id="CHEBI:57540"/>
        <dbReference type="ChEBI" id="CHEBI:57945"/>
        <dbReference type="ChEBI" id="CHEBI:58066"/>
        <dbReference type="EC" id="1.2.1.88"/>
    </reaction>
</comment>
<evidence type="ECO:0000256" key="3">
    <source>
        <dbReference type="ARBA" id="ARBA00023027"/>
    </source>
</evidence>
<dbReference type="InterPro" id="IPR016161">
    <property type="entry name" value="Ald_DH/histidinol_DH"/>
</dbReference>
<dbReference type="EC" id="1.2.1.88" evidence="5"/>
<comment type="caution">
    <text evidence="10">The sequence shown here is derived from an EMBL/GenBank/DDBJ whole genome shotgun (WGS) entry which is preliminary data.</text>
</comment>
<feature type="active site" evidence="6">
    <location>
        <position position="796"/>
    </location>
</feature>
<dbReference type="NCBIfam" id="TIGR01238">
    <property type="entry name" value="D1pyr5carbox3"/>
    <property type="match status" value="1"/>
</dbReference>
<dbReference type="SUPFAM" id="SSF81935">
    <property type="entry name" value="N-terminal domain of bifunctional PutA protein"/>
    <property type="match status" value="1"/>
</dbReference>
<dbReference type="InterPro" id="IPR016162">
    <property type="entry name" value="Ald_DH_N"/>
</dbReference>
<dbReference type="GO" id="GO:0003700">
    <property type="term" value="F:DNA-binding transcription factor activity"/>
    <property type="evidence" value="ECO:0007669"/>
    <property type="project" value="InterPro"/>
</dbReference>
<accession>A0A919E7Z4</accession>
<protein>
    <recommendedName>
        <fullName evidence="5">Bifunctional protein PutA</fullName>
    </recommendedName>
    <domain>
        <recommendedName>
            <fullName evidence="5">Proline dehydrogenase</fullName>
            <ecNumber evidence="5">1.5.5.2</ecNumber>
        </recommendedName>
        <alternativeName>
            <fullName evidence="5">Proline oxidase</fullName>
        </alternativeName>
    </domain>
    <domain>
        <recommendedName>
            <fullName evidence="5">Delta-1-pyrroline-5-carboxylate dehydrogenase</fullName>
            <shortName evidence="5">P5C dehydrogenase</shortName>
            <ecNumber evidence="5">1.2.1.88</ecNumber>
        </recommendedName>
        <alternativeName>
            <fullName evidence="5">L-glutamate gamma-semialdehyde dehydrogenase</fullName>
        </alternativeName>
    </domain>
</protein>
<dbReference type="Proteomes" id="UP000630923">
    <property type="component" value="Unassembled WGS sequence"/>
</dbReference>
<keyword evidence="3 5" id="KW-0520">NAD</keyword>
<dbReference type="PANTHER" id="PTHR42862">
    <property type="entry name" value="DELTA-1-PYRROLINE-5-CARBOXYLATE DEHYDROGENASE 1, ISOFORM A-RELATED"/>
    <property type="match status" value="1"/>
</dbReference>
<dbReference type="EMBL" id="BNCI01000002">
    <property type="protein sequence ID" value="GHF23951.1"/>
    <property type="molecule type" value="Genomic_DNA"/>
</dbReference>
<feature type="active site" evidence="6">
    <location>
        <position position="830"/>
    </location>
</feature>
<dbReference type="GO" id="GO:0004657">
    <property type="term" value="F:proline dehydrogenase activity"/>
    <property type="evidence" value="ECO:0007669"/>
    <property type="project" value="UniProtKB-UniRule"/>
</dbReference>
<name>A0A919E7Z4_9PROT</name>
<sequence length="1040" mass="113729">MTNSSPKLLKVREEIRSLTYANEDVLVPELIGRIKMNRSIREKAVQDAQAFVTTARSRQKERSLLDAFLQEFGLSNQEGIALMCLAEALMRVPDADTADALINEKLSSGNWSSHKGRSGSSFVNAATWALMITGKFVRLDPKITKDPSKWMNGMVSRLGEPVVRKAIQQAMKIMGSEFVLGRTIQEAIKLTRKNGKVCSFDMLGEGARTAVDADRYFESYSEAISNVAATRPTSPEEGHGISVKLSALHPRYEFQKSERVMTELYPRILELCKMAKASNMHLTIDAEEAARLDMSLDIIEALARAPELADWNGLGLALQCYGRRAYAVLKWVIELSQETDRKFMVRLVKGAYWDTEIKLAQEEGLPGYPVMTRKASTDVSYLACASLALKNRDVLYPQFATHNAHTVAAVLRIAGNTTGYEFQRLHGMGELMFSSAATHVEEFPQVRVYAPVGNHKDLLAYLVRRLLENGANSSFVNRFLDEKVAVEDLVVDPIEIVNDYATIAHDQIPLPLEIFGKDRRNSKGLDLTDIVDVEPLMDDLAKYQDKVWKAAPIIGGKDQVGMGQPATNPAMRLDVLGEVQEATQEQVLLATELAVEAYPDWDFIGGEARARYLEDAADALEDRYNEFMALLVREAGKTLSDAIAEVREAIDFLRYYAAQARAEFTDPIRMPGPTGEKNLYKLHGRGVFVCISPWNFPLAIFMGQVAAALAAGNAVLAKPAEQTPIVAYEAVKLLHKAGIPGDVLHLLPGTGETVGATLTSSEKIAGVAMTGSTDTAKIISRVLAYREGPIIPFIAETGGQNAMFVDSTALPEQVVDDVVRSAFHSAGQRCSALRILYIQDNIADTVIEMIKGAMDEMALGDPAKLTTDIGPVIDDEAKQGLLAHAHAMSDAGKLLHKVKPGPECSNGDFVGLYMFEISGANDLQKEQFGPILHVVRYKTRDLKRHLDELKATGYGLTIGVHSRIEGMADYIYANSLAGNTYVNRDQIGAVVGVQPFGGKGLSGTGPKAGGPLYMHRFAGERVLTINTVATGGNADLLMLG</sequence>
<evidence type="ECO:0000313" key="10">
    <source>
        <dbReference type="EMBL" id="GHF23951.1"/>
    </source>
</evidence>
<dbReference type="GO" id="GO:0009898">
    <property type="term" value="C:cytoplasmic side of plasma membrane"/>
    <property type="evidence" value="ECO:0007669"/>
    <property type="project" value="TreeGrafter"/>
</dbReference>
<keyword evidence="5" id="KW-0274">FAD</keyword>
<dbReference type="InterPro" id="IPR015590">
    <property type="entry name" value="Aldehyde_DH_dom"/>
</dbReference>
<dbReference type="InterPro" id="IPR025703">
    <property type="entry name" value="Bifunct_PutA"/>
</dbReference>
<dbReference type="GO" id="GO:0003842">
    <property type="term" value="F:L-glutamate gamma-semialdehyde dehydrogenase activity"/>
    <property type="evidence" value="ECO:0007669"/>
    <property type="project" value="UniProtKB-UniRule"/>
</dbReference>
<evidence type="ECO:0000256" key="5">
    <source>
        <dbReference type="PIRNR" id="PIRNR000197"/>
    </source>
</evidence>
<keyword evidence="11" id="KW-1185">Reference proteome</keyword>
<dbReference type="NCBIfam" id="NF008869">
    <property type="entry name" value="PRK11904.1"/>
    <property type="match status" value="1"/>
</dbReference>
<evidence type="ECO:0000256" key="2">
    <source>
        <dbReference type="ARBA" id="ARBA00023002"/>
    </source>
</evidence>
<dbReference type="Gene3D" id="3.40.605.10">
    <property type="entry name" value="Aldehyde Dehydrogenase, Chain A, domain 1"/>
    <property type="match status" value="1"/>
</dbReference>
<dbReference type="CDD" id="cd07125">
    <property type="entry name" value="ALDH_PutA-P5CDH"/>
    <property type="match status" value="1"/>
</dbReference>
<dbReference type="InterPro" id="IPR029041">
    <property type="entry name" value="FAD-linked_oxidoreductase-like"/>
</dbReference>
<dbReference type="GO" id="GO:0010133">
    <property type="term" value="P:L-proline catabolic process to L-glutamate"/>
    <property type="evidence" value="ECO:0007669"/>
    <property type="project" value="UniProtKB-UniRule"/>
</dbReference>
<comment type="pathway">
    <text evidence="5">Amino-acid degradation; L-proline degradation into L-glutamate; L-glutamate from L-proline: step 1/2.</text>
</comment>
<reference evidence="10" key="1">
    <citation type="journal article" date="2014" name="Int. J. Syst. Evol. Microbiol.">
        <title>Complete genome sequence of Corynebacterium casei LMG S-19264T (=DSM 44701T), isolated from a smear-ripened cheese.</title>
        <authorList>
            <consortium name="US DOE Joint Genome Institute (JGI-PGF)"/>
            <person name="Walter F."/>
            <person name="Albersmeier A."/>
            <person name="Kalinowski J."/>
            <person name="Ruckert C."/>
        </authorList>
    </citation>
    <scope>NUCLEOTIDE SEQUENCE</scope>
    <source>
        <strain evidence="10">KCTC 42590</strain>
    </source>
</reference>
<dbReference type="Pfam" id="PF01619">
    <property type="entry name" value="Pro_dh"/>
    <property type="match status" value="1"/>
</dbReference>
<dbReference type="AlphaFoldDB" id="A0A919E7Z4"/>
<dbReference type="InterPro" id="IPR005933">
    <property type="entry name" value="PutA_C"/>
</dbReference>
<comment type="catalytic activity">
    <reaction evidence="5">
        <text>L-proline + a quinone = (S)-1-pyrroline-5-carboxylate + a quinol + H(+)</text>
        <dbReference type="Rhea" id="RHEA:23784"/>
        <dbReference type="ChEBI" id="CHEBI:15378"/>
        <dbReference type="ChEBI" id="CHEBI:17388"/>
        <dbReference type="ChEBI" id="CHEBI:24646"/>
        <dbReference type="ChEBI" id="CHEBI:60039"/>
        <dbReference type="ChEBI" id="CHEBI:132124"/>
        <dbReference type="EC" id="1.5.5.2"/>
    </reaction>
</comment>
<dbReference type="Gene3D" id="3.20.20.220">
    <property type="match status" value="1"/>
</dbReference>
<dbReference type="SUPFAM" id="SSF53720">
    <property type="entry name" value="ALDH-like"/>
    <property type="match status" value="1"/>
</dbReference>
<dbReference type="SUPFAM" id="SSF51730">
    <property type="entry name" value="FAD-linked oxidoreductase"/>
    <property type="match status" value="1"/>
</dbReference>
<keyword evidence="5" id="KW-0804">Transcription</keyword>
<keyword evidence="5" id="KW-0678">Repressor</keyword>
<reference evidence="10" key="2">
    <citation type="submission" date="2020-09" db="EMBL/GenBank/DDBJ databases">
        <authorList>
            <person name="Sun Q."/>
            <person name="Kim S."/>
        </authorList>
    </citation>
    <scope>NUCLEOTIDE SEQUENCE</scope>
    <source>
        <strain evidence="10">KCTC 42590</strain>
    </source>
</reference>
<comment type="similarity">
    <text evidence="5">In the C-terminal section; belongs to the aldehyde dehydrogenase family.</text>
</comment>
<comment type="pathway">
    <text evidence="1 5">Amino-acid degradation; L-proline degradation into L-glutamate; L-glutamate from L-proline: step 2/2.</text>
</comment>
<keyword evidence="5" id="KW-0642">Proline metabolism</keyword>
<comment type="similarity">
    <text evidence="5">In the N-terminal section; belongs to the proline dehydrogenase family.</text>
</comment>
<evidence type="ECO:0000256" key="4">
    <source>
        <dbReference type="ARBA" id="ARBA00048142"/>
    </source>
</evidence>
<evidence type="ECO:0000259" key="9">
    <source>
        <dbReference type="Pfam" id="PF14850"/>
    </source>
</evidence>
<dbReference type="PIRSF" id="PIRSF000197">
    <property type="entry name" value="Bifunct_PutA"/>
    <property type="match status" value="1"/>
</dbReference>
<dbReference type="GO" id="GO:0003677">
    <property type="term" value="F:DNA binding"/>
    <property type="evidence" value="ECO:0007669"/>
    <property type="project" value="UniProtKB-KW"/>
</dbReference>
<organism evidence="10 11">
    <name type="scientific">Kordiimonas sediminis</name>
    <dbReference type="NCBI Taxonomy" id="1735581"/>
    <lineage>
        <taxon>Bacteria</taxon>
        <taxon>Pseudomonadati</taxon>
        <taxon>Pseudomonadota</taxon>
        <taxon>Alphaproteobacteria</taxon>
        <taxon>Kordiimonadales</taxon>
        <taxon>Kordiimonadaceae</taxon>
        <taxon>Kordiimonas</taxon>
    </lineage>
</organism>
<dbReference type="Pfam" id="PF00171">
    <property type="entry name" value="Aldedh"/>
    <property type="match status" value="1"/>
</dbReference>
<feature type="domain" description="Proline dehydrogenase PutA" evidence="9">
    <location>
        <begin position="65"/>
        <end position="178"/>
    </location>
</feature>
<keyword evidence="5" id="KW-0238">DNA-binding</keyword>
<dbReference type="FunFam" id="3.40.309.10:FF:000005">
    <property type="entry name" value="1-pyrroline-5-carboxylate dehydrogenase 1"/>
    <property type="match status" value="1"/>
</dbReference>
<dbReference type="InterPro" id="IPR024082">
    <property type="entry name" value="PRODH_PutA_dom_II"/>
</dbReference>
<evidence type="ECO:0000256" key="1">
    <source>
        <dbReference type="ARBA" id="ARBA00004786"/>
    </source>
</evidence>
<evidence type="ECO:0000313" key="11">
    <source>
        <dbReference type="Proteomes" id="UP000630923"/>
    </source>
</evidence>
<comment type="function">
    <text evidence="5">Oxidizes proline to glutamate for use as a carbon and nitrogen source.</text>
</comment>
<feature type="domain" description="Aldehyde dehydrogenase" evidence="7">
    <location>
        <begin position="565"/>
        <end position="1017"/>
    </location>
</feature>
<dbReference type="Pfam" id="PF14850">
    <property type="entry name" value="Pro_dh-DNA_bdg"/>
    <property type="match status" value="1"/>
</dbReference>